<evidence type="ECO:0000313" key="1">
    <source>
        <dbReference type="EMBL" id="CZT05542.1"/>
    </source>
</evidence>
<comment type="caution">
    <text evidence="1">The sequence shown here is derived from an EMBL/GenBank/DDBJ whole genome shotgun (WGS) entry which is preliminary data.</text>
</comment>
<gene>
    <name evidence="1" type="ORF">RCO7_14821</name>
</gene>
<name>A0A1E1L4T5_9HELO</name>
<proteinExistence type="predicted"/>
<dbReference type="EMBL" id="FJUW01000035">
    <property type="protein sequence ID" value="CZT05542.1"/>
    <property type="molecule type" value="Genomic_DNA"/>
</dbReference>
<reference evidence="2" key="1">
    <citation type="submission" date="2016-03" db="EMBL/GenBank/DDBJ databases">
        <authorList>
            <person name="Ploux O."/>
        </authorList>
    </citation>
    <scope>NUCLEOTIDE SEQUENCE [LARGE SCALE GENOMIC DNA]</scope>
    <source>
        <strain evidence="2">UK7</strain>
    </source>
</reference>
<organism evidence="1 2">
    <name type="scientific">Rhynchosporium graminicola</name>
    <dbReference type="NCBI Taxonomy" id="2792576"/>
    <lineage>
        <taxon>Eukaryota</taxon>
        <taxon>Fungi</taxon>
        <taxon>Dikarya</taxon>
        <taxon>Ascomycota</taxon>
        <taxon>Pezizomycotina</taxon>
        <taxon>Leotiomycetes</taxon>
        <taxon>Helotiales</taxon>
        <taxon>Ploettnerulaceae</taxon>
        <taxon>Rhynchosporium</taxon>
    </lineage>
</organism>
<dbReference type="Proteomes" id="UP000178129">
    <property type="component" value="Unassembled WGS sequence"/>
</dbReference>
<protein>
    <submittedName>
        <fullName evidence="1">Uncharacterized protein</fullName>
    </submittedName>
</protein>
<sequence length="33" mass="3668">MTLSAKSIATESLRGLIVAFGDKKQIVKMEVRF</sequence>
<accession>A0A1E1L4T5</accession>
<evidence type="ECO:0000313" key="2">
    <source>
        <dbReference type="Proteomes" id="UP000178129"/>
    </source>
</evidence>
<dbReference type="AlphaFoldDB" id="A0A1E1L4T5"/>
<keyword evidence="2" id="KW-1185">Reference proteome</keyword>
<dbReference type="InParanoid" id="A0A1E1L4T5"/>